<evidence type="ECO:0000313" key="2">
    <source>
        <dbReference type="Proteomes" id="UP001218218"/>
    </source>
</evidence>
<evidence type="ECO:0000313" key="1">
    <source>
        <dbReference type="EMBL" id="KAJ7310587.1"/>
    </source>
</evidence>
<proteinExistence type="predicted"/>
<accession>A0AAD6Z778</accession>
<name>A0AAD6Z778_9AGAR</name>
<reference evidence="1" key="1">
    <citation type="submission" date="2023-03" db="EMBL/GenBank/DDBJ databases">
        <title>Massive genome expansion in bonnet fungi (Mycena s.s.) driven by repeated elements and novel gene families across ecological guilds.</title>
        <authorList>
            <consortium name="Lawrence Berkeley National Laboratory"/>
            <person name="Harder C.B."/>
            <person name="Miyauchi S."/>
            <person name="Viragh M."/>
            <person name="Kuo A."/>
            <person name="Thoen E."/>
            <person name="Andreopoulos B."/>
            <person name="Lu D."/>
            <person name="Skrede I."/>
            <person name="Drula E."/>
            <person name="Henrissat B."/>
            <person name="Morin E."/>
            <person name="Kohler A."/>
            <person name="Barry K."/>
            <person name="LaButti K."/>
            <person name="Morin E."/>
            <person name="Salamov A."/>
            <person name="Lipzen A."/>
            <person name="Mereny Z."/>
            <person name="Hegedus B."/>
            <person name="Baldrian P."/>
            <person name="Stursova M."/>
            <person name="Weitz H."/>
            <person name="Taylor A."/>
            <person name="Grigoriev I.V."/>
            <person name="Nagy L.G."/>
            <person name="Martin F."/>
            <person name="Kauserud H."/>
        </authorList>
    </citation>
    <scope>NUCLEOTIDE SEQUENCE</scope>
    <source>
        <strain evidence="1">CBHHK002</strain>
    </source>
</reference>
<keyword evidence="2" id="KW-1185">Reference proteome</keyword>
<protein>
    <submittedName>
        <fullName evidence="1">Uncharacterized protein</fullName>
    </submittedName>
</protein>
<dbReference type="EMBL" id="JARIHO010000078">
    <property type="protein sequence ID" value="KAJ7310587.1"/>
    <property type="molecule type" value="Genomic_DNA"/>
</dbReference>
<organism evidence="1 2">
    <name type="scientific">Mycena albidolilacea</name>
    <dbReference type="NCBI Taxonomy" id="1033008"/>
    <lineage>
        <taxon>Eukaryota</taxon>
        <taxon>Fungi</taxon>
        <taxon>Dikarya</taxon>
        <taxon>Basidiomycota</taxon>
        <taxon>Agaricomycotina</taxon>
        <taxon>Agaricomycetes</taxon>
        <taxon>Agaricomycetidae</taxon>
        <taxon>Agaricales</taxon>
        <taxon>Marasmiineae</taxon>
        <taxon>Mycenaceae</taxon>
        <taxon>Mycena</taxon>
    </lineage>
</organism>
<comment type="caution">
    <text evidence="1">The sequence shown here is derived from an EMBL/GenBank/DDBJ whole genome shotgun (WGS) entry which is preliminary data.</text>
</comment>
<dbReference type="Proteomes" id="UP001218218">
    <property type="component" value="Unassembled WGS sequence"/>
</dbReference>
<gene>
    <name evidence="1" type="ORF">DFH08DRAFT_822974</name>
</gene>
<sequence>MASRNQPIQGTPRFCVEAHTTTLKIQLDRLPANPSISYEVPPWLRSFGIFSFSYFGYIPRLLNDSEALDEIKTFADACPTLQACRFAPSLMDQRAWRRVDGVWEKFPPHDFFVLAGISWD</sequence>
<dbReference type="AlphaFoldDB" id="A0AAD6Z778"/>